<dbReference type="GO" id="GO:0016811">
    <property type="term" value="F:hydrolase activity, acting on carbon-nitrogen (but not peptide) bonds, in linear amides"/>
    <property type="evidence" value="ECO:0007669"/>
    <property type="project" value="TreeGrafter"/>
</dbReference>
<accession>A0A5R9AMP2</accession>
<comment type="similarity">
    <text evidence="5">Belongs to the creatininase superfamily.</text>
</comment>
<dbReference type="Gene3D" id="3.40.50.10310">
    <property type="entry name" value="Creatininase"/>
    <property type="match status" value="1"/>
</dbReference>
<evidence type="ECO:0000256" key="4">
    <source>
        <dbReference type="ARBA" id="ARBA00022833"/>
    </source>
</evidence>
<dbReference type="SUPFAM" id="SSF102215">
    <property type="entry name" value="Creatininase"/>
    <property type="match status" value="1"/>
</dbReference>
<keyword evidence="2" id="KW-0479">Metal-binding</keyword>
<comment type="caution">
    <text evidence="6">The sequence shown here is derived from an EMBL/GenBank/DDBJ whole genome shotgun (WGS) entry which is preliminary data.</text>
</comment>
<evidence type="ECO:0000256" key="3">
    <source>
        <dbReference type="ARBA" id="ARBA00022801"/>
    </source>
</evidence>
<dbReference type="PANTHER" id="PTHR35005">
    <property type="entry name" value="3-DEHYDRO-SCYLLO-INOSOSE HYDROLASE"/>
    <property type="match status" value="1"/>
</dbReference>
<dbReference type="InterPro" id="IPR003785">
    <property type="entry name" value="Creatininase/forma_Hydrolase"/>
</dbReference>
<evidence type="ECO:0000256" key="2">
    <source>
        <dbReference type="ARBA" id="ARBA00022723"/>
    </source>
</evidence>
<dbReference type="GO" id="GO:0009231">
    <property type="term" value="P:riboflavin biosynthetic process"/>
    <property type="evidence" value="ECO:0007669"/>
    <property type="project" value="TreeGrafter"/>
</dbReference>
<gene>
    <name evidence="6" type="ORF">FEF27_00380</name>
</gene>
<dbReference type="PANTHER" id="PTHR35005:SF1">
    <property type="entry name" value="2-AMINO-5-FORMYLAMINO-6-RIBOSYLAMINOPYRIMIDIN-4(3H)-ONE 5'-MONOPHOSPHATE DEFORMYLASE"/>
    <property type="match status" value="1"/>
</dbReference>
<evidence type="ECO:0000256" key="1">
    <source>
        <dbReference type="ARBA" id="ARBA00001947"/>
    </source>
</evidence>
<dbReference type="AlphaFoldDB" id="A0A5R9AMP2"/>
<keyword evidence="7" id="KW-1185">Reference proteome</keyword>
<comment type="cofactor">
    <cofactor evidence="1">
        <name>Zn(2+)</name>
        <dbReference type="ChEBI" id="CHEBI:29105"/>
    </cofactor>
</comment>
<proteinExistence type="inferred from homology"/>
<keyword evidence="3" id="KW-0378">Hydrolase</keyword>
<evidence type="ECO:0000313" key="7">
    <source>
        <dbReference type="Proteomes" id="UP000306544"/>
    </source>
</evidence>
<dbReference type="Pfam" id="PF02633">
    <property type="entry name" value="Creatininase"/>
    <property type="match status" value="1"/>
</dbReference>
<dbReference type="GO" id="GO:0046872">
    <property type="term" value="F:metal ion binding"/>
    <property type="evidence" value="ECO:0007669"/>
    <property type="project" value="UniProtKB-KW"/>
</dbReference>
<dbReference type="EMBL" id="VAWA01000001">
    <property type="protein sequence ID" value="TLP79882.1"/>
    <property type="molecule type" value="Genomic_DNA"/>
</dbReference>
<dbReference type="InterPro" id="IPR024087">
    <property type="entry name" value="Creatininase-like_sf"/>
</dbReference>
<organism evidence="6 7">
    <name type="scientific">Nesterenkonia sphaerica</name>
    <dbReference type="NCBI Taxonomy" id="1804988"/>
    <lineage>
        <taxon>Bacteria</taxon>
        <taxon>Bacillati</taxon>
        <taxon>Actinomycetota</taxon>
        <taxon>Actinomycetes</taxon>
        <taxon>Micrococcales</taxon>
        <taxon>Micrococcaceae</taxon>
        <taxon>Nesterenkonia</taxon>
    </lineage>
</organism>
<name>A0A5R9AMP2_9MICC</name>
<dbReference type="OrthoDB" id="9801445at2"/>
<evidence type="ECO:0000256" key="5">
    <source>
        <dbReference type="ARBA" id="ARBA00024029"/>
    </source>
</evidence>
<reference evidence="6 7" key="1">
    <citation type="submission" date="2019-05" db="EMBL/GenBank/DDBJ databases">
        <title>Nesterenkonia sp. GY239, isolated from the Southern Atlantic Ocean.</title>
        <authorList>
            <person name="Zhang G."/>
        </authorList>
    </citation>
    <scope>NUCLEOTIDE SEQUENCE [LARGE SCALE GENOMIC DNA]</scope>
    <source>
        <strain evidence="6 7">GY239</strain>
    </source>
</reference>
<evidence type="ECO:0000313" key="6">
    <source>
        <dbReference type="EMBL" id="TLP79882.1"/>
    </source>
</evidence>
<dbReference type="Proteomes" id="UP000306544">
    <property type="component" value="Unassembled WGS sequence"/>
</dbReference>
<keyword evidence="4" id="KW-0862">Zinc</keyword>
<protein>
    <submittedName>
        <fullName evidence="6">Creatininase family protein</fullName>
    </submittedName>
</protein>
<sequence length="267" mass="29333">MSVDYHRMTTVDAQDFCASDGIVIVPIGATEQHGPHLPLGTDFTMAETVAQRAAQDVENVVVTPAIWTGYSPHHMEYTGTVSLRSETLMAMIRDVAESLWHHGFRRILFLNGHGGNMNLLGAAAQTLRFELDVRITVASYWSFASDAIANWRKSPLGGINHACEMETSLMLTSHGDQVKPEQATNTPITFANPYLSNDLLGSGAVATPWDFAEVTADGTLGHPELATAERGRELLEAVVRGLVGFLEDFKRWDWQNPQTIVGRNDAR</sequence>
<dbReference type="RefSeq" id="WP_138168846.1">
    <property type="nucleotide sequence ID" value="NZ_VAWA01000001.1"/>
</dbReference>